<gene>
    <name evidence="1" type="ORF">SAMN05444716_105542</name>
</gene>
<reference evidence="2" key="1">
    <citation type="submission" date="2016-10" db="EMBL/GenBank/DDBJ databases">
        <authorList>
            <person name="Varghese N."/>
            <person name="Submissions S."/>
        </authorList>
    </citation>
    <scope>NUCLEOTIDE SEQUENCE [LARGE SCALE GENOMIC DNA]</scope>
    <source>
        <strain evidence="2">CGMCC 4.7047</strain>
    </source>
</reference>
<dbReference type="AlphaFoldDB" id="A0A1I6UG20"/>
<sequence length="85" mass="9315">MDRLVMVTGMCRDADAGKLPAWAHWTCLDAPIPGTPAYLRTDCTCWCHDPAAESELVPVPERHLVHVPAHRRSAAEQGAQRAEAV</sequence>
<dbReference type="Proteomes" id="UP000198873">
    <property type="component" value="Unassembled WGS sequence"/>
</dbReference>
<proteinExistence type="predicted"/>
<keyword evidence="2" id="KW-1185">Reference proteome</keyword>
<dbReference type="EMBL" id="FPAB01000005">
    <property type="protein sequence ID" value="SFT00324.1"/>
    <property type="molecule type" value="Genomic_DNA"/>
</dbReference>
<evidence type="ECO:0000313" key="2">
    <source>
        <dbReference type="Proteomes" id="UP000198873"/>
    </source>
</evidence>
<accession>A0A1I6UG20</accession>
<dbReference type="RefSeq" id="WP_093843623.1">
    <property type="nucleotide sequence ID" value="NZ_JBHUTC010000001.1"/>
</dbReference>
<name>A0A1I6UG20_9ACTN</name>
<dbReference type="STRING" id="1176198.SAMN05444716_105542"/>
<protein>
    <submittedName>
        <fullName evidence="1">Uncharacterized protein</fullName>
    </submittedName>
</protein>
<organism evidence="1 2">
    <name type="scientific">Streptomyces harbinensis</name>
    <dbReference type="NCBI Taxonomy" id="1176198"/>
    <lineage>
        <taxon>Bacteria</taxon>
        <taxon>Bacillati</taxon>
        <taxon>Actinomycetota</taxon>
        <taxon>Actinomycetes</taxon>
        <taxon>Kitasatosporales</taxon>
        <taxon>Streptomycetaceae</taxon>
        <taxon>Streptomyces</taxon>
    </lineage>
</organism>
<evidence type="ECO:0000313" key="1">
    <source>
        <dbReference type="EMBL" id="SFT00324.1"/>
    </source>
</evidence>